<dbReference type="PANTHER" id="PTHR47861">
    <property type="entry name" value="FKBP-TYPE PEPTIDYL-PROLYL CIS-TRANS ISOMERASE SLYD"/>
    <property type="match status" value="1"/>
</dbReference>
<keyword evidence="4" id="KW-0963">Cytoplasm</keyword>
<evidence type="ECO:0000256" key="5">
    <source>
        <dbReference type="ARBA" id="ARBA00023110"/>
    </source>
</evidence>
<keyword evidence="13" id="KW-1185">Reference proteome</keyword>
<dbReference type="InterPro" id="IPR046357">
    <property type="entry name" value="PPIase_dom_sf"/>
</dbReference>
<evidence type="ECO:0000256" key="9">
    <source>
        <dbReference type="PROSITE-ProRule" id="PRU00277"/>
    </source>
</evidence>
<dbReference type="Gene3D" id="3.10.50.40">
    <property type="match status" value="1"/>
</dbReference>
<dbReference type="Pfam" id="PF00254">
    <property type="entry name" value="FKBP_C"/>
    <property type="match status" value="1"/>
</dbReference>
<proteinExistence type="inferred from homology"/>
<gene>
    <name evidence="12" type="primary">slyD</name>
    <name evidence="12" type="ORF">NCTC13093_01000</name>
</gene>
<evidence type="ECO:0000256" key="8">
    <source>
        <dbReference type="ARBA" id="ARBA00037071"/>
    </source>
</evidence>
<dbReference type="GO" id="GO:0005737">
    <property type="term" value="C:cytoplasm"/>
    <property type="evidence" value="ECO:0007669"/>
    <property type="project" value="UniProtKB-SubCell"/>
</dbReference>
<dbReference type="InterPro" id="IPR001179">
    <property type="entry name" value="PPIase_FKBP_dom"/>
</dbReference>
<dbReference type="SUPFAM" id="SSF54534">
    <property type="entry name" value="FKBP-like"/>
    <property type="match status" value="1"/>
</dbReference>
<dbReference type="RefSeq" id="WP_113743776.1">
    <property type="nucleotide sequence ID" value="NZ_UAPV01000001.1"/>
</dbReference>
<evidence type="ECO:0000259" key="11">
    <source>
        <dbReference type="PROSITE" id="PS50059"/>
    </source>
</evidence>
<comment type="catalytic activity">
    <reaction evidence="1 9 10">
        <text>[protein]-peptidylproline (omega=180) = [protein]-peptidylproline (omega=0)</text>
        <dbReference type="Rhea" id="RHEA:16237"/>
        <dbReference type="Rhea" id="RHEA-COMP:10747"/>
        <dbReference type="Rhea" id="RHEA-COMP:10748"/>
        <dbReference type="ChEBI" id="CHEBI:83833"/>
        <dbReference type="ChEBI" id="CHEBI:83834"/>
        <dbReference type="EC" id="5.2.1.8"/>
    </reaction>
</comment>
<reference evidence="12 13" key="1">
    <citation type="submission" date="2018-06" db="EMBL/GenBank/DDBJ databases">
        <authorList>
            <consortium name="Pathogen Informatics"/>
            <person name="Doyle S."/>
        </authorList>
    </citation>
    <scope>NUCLEOTIDE SEQUENCE [LARGE SCALE GENOMIC DNA]</scope>
    <source>
        <strain evidence="12 13">NCTC13093</strain>
    </source>
</reference>
<organism evidence="12 13">
    <name type="scientific">Anaerobiospirillum thomasii</name>
    <dbReference type="NCBI Taxonomy" id="179995"/>
    <lineage>
        <taxon>Bacteria</taxon>
        <taxon>Pseudomonadati</taxon>
        <taxon>Pseudomonadota</taxon>
        <taxon>Gammaproteobacteria</taxon>
        <taxon>Aeromonadales</taxon>
        <taxon>Succinivibrionaceae</taxon>
        <taxon>Anaerobiospirillum</taxon>
    </lineage>
</organism>
<feature type="domain" description="PPIase FKBP-type" evidence="11">
    <location>
        <begin position="6"/>
        <end position="103"/>
    </location>
</feature>
<sequence>MKISRNTVVAVSFVATDETNQVVGRTQAGKPIIALVGHGYLVPGLEKAIDGHQRGEEFSVTLNPADAYGVYDESLRQTVSIDMFGDYPIEEGDVFEAEDSSGRLIPVVIKKINETTVDLDSNHPLAGKTITFLVTIEDVRAATQEEIAHGHAHPNGVCPSENQGGGCCGGGCGCGGHGHHHGEDHECCGGHGHHHGEDHECCGGHGHHHGDDHECCGGHGHHHGEDHECCGGHGHHHGEDHECCGGHGHHHGEDHESSGGHGQHEGHHGCGCGRHQH</sequence>
<protein>
    <recommendedName>
        <fullName evidence="10">Peptidyl-prolyl cis-trans isomerase</fullName>
        <ecNumber evidence="10">5.2.1.8</ecNumber>
    </recommendedName>
</protein>
<evidence type="ECO:0000256" key="3">
    <source>
        <dbReference type="ARBA" id="ARBA00006577"/>
    </source>
</evidence>
<name>A0A2X0WVU0_9GAMM</name>
<evidence type="ECO:0000256" key="10">
    <source>
        <dbReference type="RuleBase" id="RU003915"/>
    </source>
</evidence>
<evidence type="ECO:0000256" key="4">
    <source>
        <dbReference type="ARBA" id="ARBA00022490"/>
    </source>
</evidence>
<dbReference type="GO" id="GO:0042026">
    <property type="term" value="P:protein refolding"/>
    <property type="evidence" value="ECO:0007669"/>
    <property type="project" value="UniProtKB-ARBA"/>
</dbReference>
<dbReference type="AlphaFoldDB" id="A0A2X0WVU0"/>
<evidence type="ECO:0000256" key="6">
    <source>
        <dbReference type="ARBA" id="ARBA00023186"/>
    </source>
</evidence>
<evidence type="ECO:0000313" key="13">
    <source>
        <dbReference type="Proteomes" id="UP000250086"/>
    </source>
</evidence>
<dbReference type="InterPro" id="IPR002395">
    <property type="entry name" value="Kininogen"/>
</dbReference>
<keyword evidence="7 9" id="KW-0413">Isomerase</keyword>
<keyword evidence="5 9" id="KW-0697">Rotamase</keyword>
<dbReference type="EMBL" id="UAPV01000001">
    <property type="protein sequence ID" value="SPT69621.1"/>
    <property type="molecule type" value="Genomic_DNA"/>
</dbReference>
<evidence type="ECO:0000256" key="1">
    <source>
        <dbReference type="ARBA" id="ARBA00000971"/>
    </source>
</evidence>
<keyword evidence="6" id="KW-0143">Chaperone</keyword>
<dbReference type="Proteomes" id="UP000250086">
    <property type="component" value="Unassembled WGS sequence"/>
</dbReference>
<dbReference type="PANTHER" id="PTHR47861:SF3">
    <property type="entry name" value="FKBP-TYPE PEPTIDYL-PROLYL CIS-TRANS ISOMERASE SLYD"/>
    <property type="match status" value="1"/>
</dbReference>
<accession>A0A2X0WVU0</accession>
<comment type="subcellular location">
    <subcellularLocation>
        <location evidence="2">Cytoplasm</location>
    </subcellularLocation>
</comment>
<evidence type="ECO:0000256" key="2">
    <source>
        <dbReference type="ARBA" id="ARBA00004496"/>
    </source>
</evidence>
<comment type="function">
    <text evidence="8">Also involved in hydrogenase metallocenter assembly, probably by participating in the nickel insertion step. This function in hydrogenase biosynthesis requires chaperone activity and the presence of the metal-binding domain, but not PPIase activity.</text>
</comment>
<evidence type="ECO:0000313" key="12">
    <source>
        <dbReference type="EMBL" id="SPT69621.1"/>
    </source>
</evidence>
<evidence type="ECO:0000256" key="7">
    <source>
        <dbReference type="ARBA" id="ARBA00023235"/>
    </source>
</evidence>
<dbReference type="EC" id="5.2.1.8" evidence="10"/>
<dbReference type="PRINTS" id="PR00334">
    <property type="entry name" value="KININOGEN"/>
</dbReference>
<dbReference type="GO" id="GO:0003755">
    <property type="term" value="F:peptidyl-prolyl cis-trans isomerase activity"/>
    <property type="evidence" value="ECO:0007669"/>
    <property type="project" value="UniProtKB-UniRule"/>
</dbReference>
<comment type="similarity">
    <text evidence="3 10">Belongs to the FKBP-type PPIase family.</text>
</comment>
<dbReference type="PROSITE" id="PS50059">
    <property type="entry name" value="FKBP_PPIASE"/>
    <property type="match status" value="1"/>
</dbReference>